<gene>
    <name evidence="2" type="ORF">ACFOEK_09180</name>
</gene>
<dbReference type="EMBL" id="JBHRSZ010000004">
    <property type="protein sequence ID" value="MFC3151195.1"/>
    <property type="molecule type" value="Genomic_DNA"/>
</dbReference>
<keyword evidence="3" id="KW-1185">Reference proteome</keyword>
<accession>A0ABV7HFE9</accession>
<sequence length="178" mass="20464">MLNVYLSGLQGFIVECFGQRVWDEVVPEDLNSRFQYAKPEGCLTGELLAIFSLLADYVGQPSTELIKEFGCYLFPQLLDFMPEARQDDMSFRSFMISVGRVIHKDVQRLYPEVQVPKIDFIQQANQLTMFYRSERKLCYLAEGLIEGAADFFHAEIELSHPICMHHGAAYCEIVILIH</sequence>
<protein>
    <submittedName>
        <fullName evidence="2">Heme NO-binding domain-containing protein</fullName>
    </submittedName>
</protein>
<dbReference type="InterPro" id="IPR038158">
    <property type="entry name" value="H-NOX_domain_sf"/>
</dbReference>
<dbReference type="Pfam" id="PF07700">
    <property type="entry name" value="HNOB"/>
    <property type="match status" value="1"/>
</dbReference>
<proteinExistence type="predicted"/>
<dbReference type="RefSeq" id="WP_386719503.1">
    <property type="nucleotide sequence ID" value="NZ_JBHRSZ010000004.1"/>
</dbReference>
<name>A0ABV7HFE9_9GAMM</name>
<comment type="caution">
    <text evidence="2">The sequence shown here is derived from an EMBL/GenBank/DDBJ whole genome shotgun (WGS) entry which is preliminary data.</text>
</comment>
<dbReference type="SUPFAM" id="SSF111126">
    <property type="entry name" value="Ligand-binding domain in the NO signalling and Golgi transport"/>
    <property type="match status" value="1"/>
</dbReference>
<dbReference type="Proteomes" id="UP001595476">
    <property type="component" value="Unassembled WGS sequence"/>
</dbReference>
<dbReference type="Gene3D" id="3.90.1520.10">
    <property type="entry name" value="H-NOX domain"/>
    <property type="match status" value="1"/>
</dbReference>
<evidence type="ECO:0000313" key="3">
    <source>
        <dbReference type="Proteomes" id="UP001595476"/>
    </source>
</evidence>
<dbReference type="InterPro" id="IPR024096">
    <property type="entry name" value="NO_sig/Golgi_transp_ligand-bd"/>
</dbReference>
<feature type="domain" description="Heme NO-binding" evidence="1">
    <location>
        <begin position="8"/>
        <end position="160"/>
    </location>
</feature>
<reference evidence="3" key="1">
    <citation type="journal article" date="2019" name="Int. J. Syst. Evol. Microbiol.">
        <title>The Global Catalogue of Microorganisms (GCM) 10K type strain sequencing project: providing services to taxonomists for standard genome sequencing and annotation.</title>
        <authorList>
            <consortium name="The Broad Institute Genomics Platform"/>
            <consortium name="The Broad Institute Genome Sequencing Center for Infectious Disease"/>
            <person name="Wu L."/>
            <person name="Ma J."/>
        </authorList>
    </citation>
    <scope>NUCLEOTIDE SEQUENCE [LARGE SCALE GENOMIC DNA]</scope>
    <source>
        <strain evidence="3">KCTC 52438</strain>
    </source>
</reference>
<dbReference type="InterPro" id="IPR011644">
    <property type="entry name" value="Heme_NO-bd"/>
</dbReference>
<evidence type="ECO:0000313" key="2">
    <source>
        <dbReference type="EMBL" id="MFC3151195.1"/>
    </source>
</evidence>
<organism evidence="2 3">
    <name type="scientific">Litoribrevibacter euphylliae</name>
    <dbReference type="NCBI Taxonomy" id="1834034"/>
    <lineage>
        <taxon>Bacteria</taxon>
        <taxon>Pseudomonadati</taxon>
        <taxon>Pseudomonadota</taxon>
        <taxon>Gammaproteobacteria</taxon>
        <taxon>Oceanospirillales</taxon>
        <taxon>Oceanospirillaceae</taxon>
        <taxon>Litoribrevibacter</taxon>
    </lineage>
</organism>
<evidence type="ECO:0000259" key="1">
    <source>
        <dbReference type="Pfam" id="PF07700"/>
    </source>
</evidence>